<dbReference type="AlphaFoldDB" id="A0A1M5F8K7"/>
<feature type="transmembrane region" description="Helical" evidence="6">
    <location>
        <begin position="282"/>
        <end position="306"/>
    </location>
</feature>
<evidence type="ECO:0000256" key="6">
    <source>
        <dbReference type="SAM" id="Phobius"/>
    </source>
</evidence>
<keyword evidence="5 6" id="KW-0472">Membrane</keyword>
<dbReference type="EMBL" id="FQVB01000030">
    <property type="protein sequence ID" value="SHF87401.1"/>
    <property type="molecule type" value="Genomic_DNA"/>
</dbReference>
<evidence type="ECO:0000313" key="7">
    <source>
        <dbReference type="EMBL" id="SHF87401.1"/>
    </source>
</evidence>
<dbReference type="STRING" id="1121391.SAMN02745206_02818"/>
<evidence type="ECO:0000313" key="8">
    <source>
        <dbReference type="Proteomes" id="UP000184076"/>
    </source>
</evidence>
<comment type="subcellular location">
    <subcellularLocation>
        <location evidence="1">Membrane</location>
        <topology evidence="1">Multi-pass membrane protein</topology>
    </subcellularLocation>
</comment>
<sequence length="332" mass="34365">MWRILSGCFMGWSLGANNSANVFATAVASGLVRYAVAIWLTAIFVVAGAVLEGAKCMGTYGALVSLGVDAAFLVTLATAVTTAFLTHAAIPGSTSQAIVGALLGWAALHGTPDFTKLYKIMTCWVLTPVGGIVGSWCIYQGIVGTVERRMKSLVARNRFYVTGVVITGCYSAYCLGANNVANVTGVYVSSGLLDAPTAALVGGLSIALGVLTYSRKIMMAVGKGIVPLDPGSALAAVLAEALTLHVFTQIGVPVSSSQAIVGAVIGVGLVRDRKTVNARMVAKISMGWVLTPVIAAAVLLALHLLWKGIPLWVDSMCSGSSISPTPVPYLWQ</sequence>
<dbReference type="RefSeq" id="WP_073040559.1">
    <property type="nucleotide sequence ID" value="NZ_FQVB01000030.1"/>
</dbReference>
<evidence type="ECO:0000256" key="2">
    <source>
        <dbReference type="ARBA" id="ARBA00022448"/>
    </source>
</evidence>
<keyword evidence="8" id="KW-1185">Reference proteome</keyword>
<evidence type="ECO:0000256" key="4">
    <source>
        <dbReference type="ARBA" id="ARBA00022989"/>
    </source>
</evidence>
<evidence type="ECO:0000256" key="3">
    <source>
        <dbReference type="ARBA" id="ARBA00022692"/>
    </source>
</evidence>
<dbReference type="Proteomes" id="UP000184076">
    <property type="component" value="Unassembled WGS sequence"/>
</dbReference>
<reference evidence="8" key="1">
    <citation type="submission" date="2016-11" db="EMBL/GenBank/DDBJ databases">
        <authorList>
            <person name="Varghese N."/>
            <person name="Submissions S."/>
        </authorList>
    </citation>
    <scope>NUCLEOTIDE SEQUENCE [LARGE SCALE GENOMIC DNA]</scope>
    <source>
        <strain evidence="8">DSM 9756</strain>
    </source>
</reference>
<keyword evidence="2" id="KW-0813">Transport</keyword>
<feature type="transmembrane region" description="Helical" evidence="6">
    <location>
        <begin position="117"/>
        <end position="139"/>
    </location>
</feature>
<dbReference type="OrthoDB" id="9779554at2"/>
<feature type="transmembrane region" description="Helical" evidence="6">
    <location>
        <begin position="159"/>
        <end position="181"/>
    </location>
</feature>
<dbReference type="GO" id="GO:0035435">
    <property type="term" value="P:phosphate ion transmembrane transport"/>
    <property type="evidence" value="ECO:0007669"/>
    <property type="project" value="TreeGrafter"/>
</dbReference>
<dbReference type="PANTHER" id="PTHR11101:SF80">
    <property type="entry name" value="PHOSPHATE TRANSPORTER"/>
    <property type="match status" value="1"/>
</dbReference>
<evidence type="ECO:0000256" key="5">
    <source>
        <dbReference type="ARBA" id="ARBA00023136"/>
    </source>
</evidence>
<dbReference type="GO" id="GO:0016020">
    <property type="term" value="C:membrane"/>
    <property type="evidence" value="ECO:0007669"/>
    <property type="project" value="UniProtKB-SubCell"/>
</dbReference>
<dbReference type="GO" id="GO:0005315">
    <property type="term" value="F:phosphate transmembrane transporter activity"/>
    <property type="evidence" value="ECO:0007669"/>
    <property type="project" value="InterPro"/>
</dbReference>
<protein>
    <submittedName>
        <fullName evidence="7">Inorganic phosphate transporter, PiT family</fullName>
    </submittedName>
</protein>
<keyword evidence="3 6" id="KW-0812">Transmembrane</keyword>
<name>A0A1M5F8K7_9BACT</name>
<accession>A0A1M5F8K7</accession>
<evidence type="ECO:0000256" key="1">
    <source>
        <dbReference type="ARBA" id="ARBA00004141"/>
    </source>
</evidence>
<keyword evidence="4 6" id="KW-1133">Transmembrane helix</keyword>
<dbReference type="PANTHER" id="PTHR11101">
    <property type="entry name" value="PHOSPHATE TRANSPORTER"/>
    <property type="match status" value="1"/>
</dbReference>
<organism evidence="7 8">
    <name type="scientific">Desulfacinum infernum DSM 9756</name>
    <dbReference type="NCBI Taxonomy" id="1121391"/>
    <lineage>
        <taxon>Bacteria</taxon>
        <taxon>Pseudomonadati</taxon>
        <taxon>Thermodesulfobacteriota</taxon>
        <taxon>Syntrophobacteria</taxon>
        <taxon>Syntrophobacterales</taxon>
        <taxon>Syntrophobacteraceae</taxon>
        <taxon>Desulfacinum</taxon>
    </lineage>
</organism>
<gene>
    <name evidence="7" type="ORF">SAMN02745206_02818</name>
</gene>
<dbReference type="Pfam" id="PF01384">
    <property type="entry name" value="PHO4"/>
    <property type="match status" value="2"/>
</dbReference>
<feature type="transmembrane region" description="Helical" evidence="6">
    <location>
        <begin position="193"/>
        <end position="213"/>
    </location>
</feature>
<dbReference type="InterPro" id="IPR001204">
    <property type="entry name" value="Phos_transporter"/>
</dbReference>
<feature type="transmembrane region" description="Helical" evidence="6">
    <location>
        <begin position="63"/>
        <end position="85"/>
    </location>
</feature>
<proteinExistence type="predicted"/>